<name>A0AAE3GB03_9PSEU</name>
<dbReference type="InterPro" id="IPR029056">
    <property type="entry name" value="Ribokinase-like"/>
</dbReference>
<dbReference type="SUPFAM" id="SSF52374">
    <property type="entry name" value="Nucleotidylyl transferase"/>
    <property type="match status" value="1"/>
</dbReference>
<dbReference type="Pfam" id="PF01467">
    <property type="entry name" value="CTP_transf_like"/>
    <property type="match status" value="1"/>
</dbReference>
<evidence type="ECO:0000256" key="7">
    <source>
        <dbReference type="ARBA" id="ARBA00023277"/>
    </source>
</evidence>
<sequence length="463" mass="47660">MNLVVVGDTLLDVDLVGEANRLCPDAPAPVLDVAEQHSRPGGAGLAASLAAADGASVCLVTALADDEDGRQLRSSLTGLSTVAGTLTGPTPAKIRLRCAGQSLARIDRGSARPVDGSGVRVSDEMLDAVRGADAVLVSDYGRGVTADRRLWELLAGMATRVPVVWDPHPRGATPVPNARLVTPNLAEAQQASGVRAAGLAGAEQAAKRLRERWRVRAVSVTLGGRGALLEQGGVPVVVPAPATAVTDPCGAGDQFAATATQHLAGGAAADEAVRAAVTAASRFLGQGGAAGFRPGRRRAGHPDQLDQPAGDGLAQARRVVAETRAAGGTVVATGGCFDLLHAGHARTLAAARALGDCLVVCVNSDRSVRRLKGPDRPITTEADRVELLRSLRCVDAVVVFDQDTPHTVLSELRPDLWVKGGDYSVDSLPEARLVRGWGGQAVVVPYHPGRSTSRLATVLAKVG</sequence>
<evidence type="ECO:0000256" key="2">
    <source>
        <dbReference type="ARBA" id="ARBA00022679"/>
    </source>
</evidence>
<dbReference type="AlphaFoldDB" id="A0AAE3GB03"/>
<gene>
    <name evidence="12" type="ORF">LX83_000579</name>
</gene>
<keyword evidence="6" id="KW-0511">Multifunctional enzyme</keyword>
<keyword evidence="4" id="KW-0547">Nucleotide-binding</keyword>
<dbReference type="EC" id="2.7.7.70" evidence="1"/>
<dbReference type="PANTHER" id="PTHR46969:SF1">
    <property type="entry name" value="BIFUNCTIONAL PROTEIN HLDE"/>
    <property type="match status" value="1"/>
</dbReference>
<dbReference type="InterPro" id="IPR004821">
    <property type="entry name" value="Cyt_trans-like"/>
</dbReference>
<evidence type="ECO:0000256" key="3">
    <source>
        <dbReference type="ARBA" id="ARBA00022695"/>
    </source>
</evidence>
<dbReference type="InterPro" id="IPR011914">
    <property type="entry name" value="RfaE_dom_II"/>
</dbReference>
<keyword evidence="2" id="KW-0808">Transferase</keyword>
<dbReference type="SUPFAM" id="SSF53613">
    <property type="entry name" value="Ribokinase-like"/>
    <property type="match status" value="1"/>
</dbReference>
<dbReference type="Pfam" id="PF00294">
    <property type="entry name" value="PfkB"/>
    <property type="match status" value="1"/>
</dbReference>
<feature type="region of interest" description="Disordered" evidence="9">
    <location>
        <begin position="288"/>
        <end position="310"/>
    </location>
</feature>
<dbReference type="Proteomes" id="UP001206128">
    <property type="component" value="Unassembled WGS sequence"/>
</dbReference>
<dbReference type="GO" id="GO:0016773">
    <property type="term" value="F:phosphotransferase activity, alcohol group as acceptor"/>
    <property type="evidence" value="ECO:0007669"/>
    <property type="project" value="InterPro"/>
</dbReference>
<keyword evidence="5" id="KW-0067">ATP-binding</keyword>
<dbReference type="Gene3D" id="3.40.1190.20">
    <property type="match status" value="1"/>
</dbReference>
<dbReference type="GO" id="GO:0005524">
    <property type="term" value="F:ATP binding"/>
    <property type="evidence" value="ECO:0007669"/>
    <property type="project" value="UniProtKB-KW"/>
</dbReference>
<dbReference type="GO" id="GO:0005829">
    <property type="term" value="C:cytosol"/>
    <property type="evidence" value="ECO:0007669"/>
    <property type="project" value="TreeGrafter"/>
</dbReference>
<evidence type="ECO:0000256" key="6">
    <source>
        <dbReference type="ARBA" id="ARBA00023268"/>
    </source>
</evidence>
<accession>A0AAE3GB03</accession>
<protein>
    <recommendedName>
        <fullName evidence="1">D-glycero-beta-D-manno-heptose 1-phosphate adenylyltransferase</fullName>
        <ecNumber evidence="1">2.7.7.70</ecNumber>
    </recommendedName>
</protein>
<evidence type="ECO:0000256" key="5">
    <source>
        <dbReference type="ARBA" id="ARBA00022840"/>
    </source>
</evidence>
<dbReference type="PANTHER" id="PTHR46969">
    <property type="entry name" value="BIFUNCTIONAL PROTEIN HLDE"/>
    <property type="match status" value="1"/>
</dbReference>
<comment type="caution">
    <text evidence="12">The sequence shown here is derived from an EMBL/GenBank/DDBJ whole genome shotgun (WGS) entry which is preliminary data.</text>
</comment>
<organism evidence="12 13">
    <name type="scientific">Goodfellowiella coeruleoviolacea</name>
    <dbReference type="NCBI Taxonomy" id="334858"/>
    <lineage>
        <taxon>Bacteria</taxon>
        <taxon>Bacillati</taxon>
        <taxon>Actinomycetota</taxon>
        <taxon>Actinomycetes</taxon>
        <taxon>Pseudonocardiales</taxon>
        <taxon>Pseudonocardiaceae</taxon>
        <taxon>Goodfellowiella</taxon>
    </lineage>
</organism>
<keyword evidence="13" id="KW-1185">Reference proteome</keyword>
<evidence type="ECO:0000313" key="13">
    <source>
        <dbReference type="Proteomes" id="UP001206128"/>
    </source>
</evidence>
<dbReference type="Gene3D" id="3.40.50.620">
    <property type="entry name" value="HUPs"/>
    <property type="match status" value="1"/>
</dbReference>
<evidence type="ECO:0000259" key="10">
    <source>
        <dbReference type="Pfam" id="PF00294"/>
    </source>
</evidence>
<keyword evidence="7" id="KW-0119">Carbohydrate metabolism</keyword>
<feature type="domain" description="Carbohydrate kinase PfkB" evidence="10">
    <location>
        <begin position="2"/>
        <end position="290"/>
    </location>
</feature>
<keyword evidence="3" id="KW-0548">Nucleotidyltransferase</keyword>
<proteinExistence type="predicted"/>
<evidence type="ECO:0000313" key="12">
    <source>
        <dbReference type="EMBL" id="MCP2163739.1"/>
    </source>
</evidence>
<dbReference type="NCBIfam" id="TIGR02199">
    <property type="entry name" value="rfaE_dom_II"/>
    <property type="match status" value="1"/>
</dbReference>
<evidence type="ECO:0000259" key="11">
    <source>
        <dbReference type="Pfam" id="PF01467"/>
    </source>
</evidence>
<evidence type="ECO:0000256" key="8">
    <source>
        <dbReference type="ARBA" id="ARBA00047428"/>
    </source>
</evidence>
<feature type="domain" description="Cytidyltransferase-like" evidence="11">
    <location>
        <begin position="333"/>
        <end position="427"/>
    </location>
</feature>
<comment type="catalytic activity">
    <reaction evidence="8">
        <text>D-glycero-beta-D-manno-heptose 1-phosphate + ATP + H(+) = ADP-D-glycero-beta-D-manno-heptose + diphosphate</text>
        <dbReference type="Rhea" id="RHEA:27465"/>
        <dbReference type="ChEBI" id="CHEBI:15378"/>
        <dbReference type="ChEBI" id="CHEBI:30616"/>
        <dbReference type="ChEBI" id="CHEBI:33019"/>
        <dbReference type="ChEBI" id="CHEBI:59967"/>
        <dbReference type="ChEBI" id="CHEBI:61593"/>
        <dbReference type="EC" id="2.7.7.70"/>
    </reaction>
</comment>
<evidence type="ECO:0000256" key="1">
    <source>
        <dbReference type="ARBA" id="ARBA00012519"/>
    </source>
</evidence>
<dbReference type="EMBL" id="JAMTCK010000001">
    <property type="protein sequence ID" value="MCP2163739.1"/>
    <property type="molecule type" value="Genomic_DNA"/>
</dbReference>
<evidence type="ECO:0000256" key="9">
    <source>
        <dbReference type="SAM" id="MobiDB-lite"/>
    </source>
</evidence>
<dbReference type="GO" id="GO:0033786">
    <property type="term" value="F:heptose-1-phosphate adenylyltransferase activity"/>
    <property type="evidence" value="ECO:0007669"/>
    <property type="project" value="TreeGrafter"/>
</dbReference>
<dbReference type="InterPro" id="IPR011611">
    <property type="entry name" value="PfkB_dom"/>
</dbReference>
<dbReference type="RefSeq" id="WP_253766645.1">
    <property type="nucleotide sequence ID" value="NZ_JAMTCK010000001.1"/>
</dbReference>
<reference evidence="12" key="1">
    <citation type="submission" date="2022-06" db="EMBL/GenBank/DDBJ databases">
        <title>Genomic Encyclopedia of Archaeal and Bacterial Type Strains, Phase II (KMG-II): from individual species to whole genera.</title>
        <authorList>
            <person name="Goeker M."/>
        </authorList>
    </citation>
    <scope>NUCLEOTIDE SEQUENCE</scope>
    <source>
        <strain evidence="12">DSM 43935</strain>
    </source>
</reference>
<dbReference type="NCBIfam" id="TIGR00125">
    <property type="entry name" value="cyt_tran_rel"/>
    <property type="match status" value="1"/>
</dbReference>
<dbReference type="InterPro" id="IPR014729">
    <property type="entry name" value="Rossmann-like_a/b/a_fold"/>
</dbReference>
<evidence type="ECO:0000256" key="4">
    <source>
        <dbReference type="ARBA" id="ARBA00022741"/>
    </source>
</evidence>
<dbReference type="GO" id="GO:0033785">
    <property type="term" value="F:heptose 7-phosphate kinase activity"/>
    <property type="evidence" value="ECO:0007669"/>
    <property type="project" value="TreeGrafter"/>
</dbReference>